<feature type="region of interest" description="Disordered" evidence="1">
    <location>
        <begin position="323"/>
        <end position="357"/>
    </location>
</feature>
<keyword evidence="2" id="KW-0812">Transmembrane</keyword>
<protein>
    <recommendedName>
        <fullName evidence="3">DUF8077 domain-containing protein</fullName>
    </recommendedName>
</protein>
<feature type="domain" description="DUF8077" evidence="3">
    <location>
        <begin position="39"/>
        <end position="162"/>
    </location>
</feature>
<evidence type="ECO:0000313" key="4">
    <source>
        <dbReference type="Proteomes" id="UP000095283"/>
    </source>
</evidence>
<accession>A0A1I7WYZ7</accession>
<evidence type="ECO:0000313" key="5">
    <source>
        <dbReference type="WBParaSite" id="Hba_10491"/>
    </source>
</evidence>
<dbReference type="WBParaSite" id="Hba_10491">
    <property type="protein sequence ID" value="Hba_10491"/>
    <property type="gene ID" value="Hba_10491"/>
</dbReference>
<feature type="region of interest" description="Disordered" evidence="1">
    <location>
        <begin position="277"/>
        <end position="297"/>
    </location>
</feature>
<evidence type="ECO:0000256" key="2">
    <source>
        <dbReference type="SAM" id="Phobius"/>
    </source>
</evidence>
<keyword evidence="2" id="KW-0472">Membrane</keyword>
<feature type="transmembrane region" description="Helical" evidence="2">
    <location>
        <begin position="12"/>
        <end position="30"/>
    </location>
</feature>
<dbReference type="InterPro" id="IPR058390">
    <property type="entry name" value="DUF8077"/>
</dbReference>
<evidence type="ECO:0000259" key="3">
    <source>
        <dbReference type="Pfam" id="PF26284"/>
    </source>
</evidence>
<name>A0A1I7WYZ7_HETBA</name>
<feature type="transmembrane region" description="Helical" evidence="2">
    <location>
        <begin position="170"/>
        <end position="192"/>
    </location>
</feature>
<dbReference type="AlphaFoldDB" id="A0A1I7WYZ7"/>
<organism evidence="4 5">
    <name type="scientific">Heterorhabditis bacteriophora</name>
    <name type="common">Entomopathogenic nematode worm</name>
    <dbReference type="NCBI Taxonomy" id="37862"/>
    <lineage>
        <taxon>Eukaryota</taxon>
        <taxon>Metazoa</taxon>
        <taxon>Ecdysozoa</taxon>
        <taxon>Nematoda</taxon>
        <taxon>Chromadorea</taxon>
        <taxon>Rhabditida</taxon>
        <taxon>Rhabditina</taxon>
        <taxon>Rhabditomorpha</taxon>
        <taxon>Strongyloidea</taxon>
        <taxon>Heterorhabditidae</taxon>
        <taxon>Heterorhabditis</taxon>
    </lineage>
</organism>
<proteinExistence type="predicted"/>
<evidence type="ECO:0000256" key="1">
    <source>
        <dbReference type="SAM" id="MobiDB-lite"/>
    </source>
</evidence>
<feature type="compositionally biased region" description="Low complexity" evidence="1">
    <location>
        <begin position="288"/>
        <end position="297"/>
    </location>
</feature>
<sequence>MNFFQEYFSNLFTKYSLVILIILFPISLGIHTDDPSLQELDIFDWTSGIRVAYCVDAPLPDILTPFRRTVSKIVTKYCQNITACNLKKQYNAFYSNSNNNSYLIEIIFFNVRELYCFIVNRNDIAKLCVEGPSAKKAHMISKHLVELSNRLGWSIISYEKYPQYDSMTEFMNIAIIPIVIFSVPLMVFLAYWTSTLRPNMSSDAWLVTGAAGGKNAALRRTMEIIAEQNAEIDRQNRLEMTKHIAITGGNEGITTTGQLLLNVARLSMASTKPISPSSEYSPQIVVHPGSSSTTGGPVSRKDNICTIQMQSAHPQIQLLNVVRPSGARRTSRRQSSTEEIKQLRRARGAYSKSTPKTWKAGSLISDTNDNILSFTTRILLNKHNLLQPPILNNTWKRTMEIKNTYHQNRPDNRQLELSQK</sequence>
<dbReference type="Pfam" id="PF26284">
    <property type="entry name" value="DUF8077"/>
    <property type="match status" value="1"/>
</dbReference>
<reference evidence="5" key="1">
    <citation type="submission" date="2016-11" db="UniProtKB">
        <authorList>
            <consortium name="WormBaseParasite"/>
        </authorList>
    </citation>
    <scope>IDENTIFICATION</scope>
</reference>
<keyword evidence="2" id="KW-1133">Transmembrane helix</keyword>
<keyword evidence="4" id="KW-1185">Reference proteome</keyword>
<dbReference type="Proteomes" id="UP000095283">
    <property type="component" value="Unplaced"/>
</dbReference>